<dbReference type="PANTHER" id="PTHR47326:SF1">
    <property type="entry name" value="HTH PSQ-TYPE DOMAIN-CONTAINING PROTEIN"/>
    <property type="match status" value="1"/>
</dbReference>
<dbReference type="Proteomes" id="UP001159363">
    <property type="component" value="Chromosome 3"/>
</dbReference>
<name>A0ABQ9HYV6_9NEOP</name>
<comment type="caution">
    <text evidence="1">The sequence shown here is derived from an EMBL/GenBank/DDBJ whole genome shotgun (WGS) entry which is preliminary data.</text>
</comment>
<organism evidence="1 2">
    <name type="scientific">Dryococelus australis</name>
    <dbReference type="NCBI Taxonomy" id="614101"/>
    <lineage>
        <taxon>Eukaryota</taxon>
        <taxon>Metazoa</taxon>
        <taxon>Ecdysozoa</taxon>
        <taxon>Arthropoda</taxon>
        <taxon>Hexapoda</taxon>
        <taxon>Insecta</taxon>
        <taxon>Pterygota</taxon>
        <taxon>Neoptera</taxon>
        <taxon>Polyneoptera</taxon>
        <taxon>Phasmatodea</taxon>
        <taxon>Verophasmatodea</taxon>
        <taxon>Anareolatae</taxon>
        <taxon>Phasmatidae</taxon>
        <taxon>Eurycanthinae</taxon>
        <taxon>Dryococelus</taxon>
    </lineage>
</organism>
<proteinExistence type="predicted"/>
<dbReference type="PANTHER" id="PTHR47326">
    <property type="entry name" value="TRANSPOSABLE ELEMENT TC3 TRANSPOSASE-LIKE PROTEIN"/>
    <property type="match status" value="1"/>
</dbReference>
<dbReference type="EMBL" id="JARBHB010000003">
    <property type="protein sequence ID" value="KAJ8889254.1"/>
    <property type="molecule type" value="Genomic_DNA"/>
</dbReference>
<evidence type="ECO:0000313" key="2">
    <source>
        <dbReference type="Proteomes" id="UP001159363"/>
    </source>
</evidence>
<sequence>MPVDADDITQTMYVSRWMVHQVLCDEKYNSYQYATMQHLLPADHPCHAQFYQWLLQHEADHDFVSCTLWTNEACFKCDSTMNSNNHSLWDQLT</sequence>
<evidence type="ECO:0000313" key="1">
    <source>
        <dbReference type="EMBL" id="KAJ8889254.1"/>
    </source>
</evidence>
<keyword evidence="2" id="KW-1185">Reference proteome</keyword>
<gene>
    <name evidence="1" type="ORF">PR048_008752</name>
</gene>
<protein>
    <submittedName>
        <fullName evidence="1">Uncharacterized protein</fullName>
    </submittedName>
</protein>
<reference evidence="1 2" key="1">
    <citation type="submission" date="2023-02" db="EMBL/GenBank/DDBJ databases">
        <title>LHISI_Scaffold_Assembly.</title>
        <authorList>
            <person name="Stuart O.P."/>
            <person name="Cleave R."/>
            <person name="Magrath M.J.L."/>
            <person name="Mikheyev A.S."/>
        </authorList>
    </citation>
    <scope>NUCLEOTIDE SEQUENCE [LARGE SCALE GENOMIC DNA]</scope>
    <source>
        <strain evidence="1">Daus_M_001</strain>
        <tissue evidence="1">Leg muscle</tissue>
    </source>
</reference>
<accession>A0ABQ9HYV6</accession>